<comment type="subunit">
    <text evidence="4">Component of the lipopolysaccharide transport and assembly complex.</text>
</comment>
<reference evidence="6 7" key="1">
    <citation type="submission" date="2019-03" db="EMBL/GenBank/DDBJ databases">
        <title>Metabolic reconstructions from genomes of highly enriched 'Candidatus Accumulibacter' and 'Candidatus Competibacter' bioreactor populations.</title>
        <authorList>
            <person name="Annavajhala M.K."/>
            <person name="Welles L."/>
            <person name="Abbas B."/>
            <person name="Sorokin D."/>
            <person name="Park H."/>
            <person name="Van Loosdrecht M."/>
            <person name="Chandran K."/>
        </authorList>
    </citation>
    <scope>NUCLEOTIDE SEQUENCE [LARGE SCALE GENOMIC DNA]</scope>
    <source>
        <strain evidence="6 7">SBR_G</strain>
    </source>
</reference>
<evidence type="ECO:0000259" key="5">
    <source>
        <dbReference type="Pfam" id="PF03968"/>
    </source>
</evidence>
<evidence type="ECO:0000256" key="2">
    <source>
        <dbReference type="ARBA" id="ARBA00022729"/>
    </source>
</evidence>
<gene>
    <name evidence="4 6" type="primary">lptA</name>
    <name evidence="6" type="ORF">E4P82_03085</name>
</gene>
<keyword evidence="2 4" id="KW-0732">Signal</keyword>
<comment type="similarity">
    <text evidence="4">Belongs to the LptA family.</text>
</comment>
<keyword evidence="7" id="KW-1185">Reference proteome</keyword>
<feature type="chain" id="PRO_5044941202" description="Lipopolysaccharide export system protein LptA" evidence="4">
    <location>
        <begin position="24"/>
        <end position="174"/>
    </location>
</feature>
<evidence type="ECO:0000313" key="7">
    <source>
        <dbReference type="Proteomes" id="UP000760480"/>
    </source>
</evidence>
<dbReference type="Proteomes" id="UP000760480">
    <property type="component" value="Unassembled WGS sequence"/>
</dbReference>
<feature type="signal peptide" evidence="4">
    <location>
        <begin position="1"/>
        <end position="23"/>
    </location>
</feature>
<dbReference type="EMBL" id="SPMZ01000009">
    <property type="protein sequence ID" value="NMQ18266.1"/>
    <property type="molecule type" value="Genomic_DNA"/>
</dbReference>
<dbReference type="InterPro" id="IPR005653">
    <property type="entry name" value="OstA-like_N"/>
</dbReference>
<comment type="subcellular location">
    <subcellularLocation>
        <location evidence="4">Periplasm</location>
    </subcellularLocation>
</comment>
<dbReference type="InterPro" id="IPR014340">
    <property type="entry name" value="LptA"/>
</dbReference>
<dbReference type="Gene3D" id="2.60.450.10">
    <property type="entry name" value="Lipopolysaccharide (LPS) transport protein A like domain"/>
    <property type="match status" value="1"/>
</dbReference>
<evidence type="ECO:0000256" key="4">
    <source>
        <dbReference type="HAMAP-Rule" id="MF_01914"/>
    </source>
</evidence>
<keyword evidence="1 4" id="KW-0813">Transport</keyword>
<keyword evidence="3 4" id="KW-0574">Periplasm</keyword>
<dbReference type="PANTHER" id="PTHR36504">
    <property type="entry name" value="LIPOPOLYSACCHARIDE EXPORT SYSTEM PROTEIN LPTA"/>
    <property type="match status" value="1"/>
</dbReference>
<proteinExistence type="inferred from homology"/>
<feature type="domain" description="Organic solvent tolerance-like N-terminal" evidence="5">
    <location>
        <begin position="34"/>
        <end position="141"/>
    </location>
</feature>
<sequence length="174" mass="18687" precursor="true">MNPPSRKFGLALTLTLVASPAAALPEDREQPIHLEASRGQLDQKTGVSVYEGNVVISQGSMRLTADTATIHVKDSSFERMEAVGKPVNLRYKPAADKPEILGTSQRVEYNVGSAKVVMSGDARLVQGQDVFTGDQVEYDLKGDVVRARGAGANGRIQFTIQPRGQSVLPATKKP</sequence>
<dbReference type="InterPro" id="IPR052037">
    <property type="entry name" value="LPS_export_LptA"/>
</dbReference>
<comment type="function">
    <text evidence="4">Involved in the assembly of lipopolysaccharide (LPS). Required for the translocation of LPS from the inner membrane to the outer membrane. May form a bridge between the inner membrane and the outer membrane, via interactions with LptC and LptD, thereby facilitating LPS transfer across the periplasm.</text>
</comment>
<evidence type="ECO:0000256" key="3">
    <source>
        <dbReference type="ARBA" id="ARBA00022764"/>
    </source>
</evidence>
<protein>
    <recommendedName>
        <fullName evidence="4">Lipopolysaccharide export system protein LptA</fullName>
    </recommendedName>
</protein>
<dbReference type="Pfam" id="PF03968">
    <property type="entry name" value="LptD_N"/>
    <property type="match status" value="1"/>
</dbReference>
<dbReference type="RefSeq" id="WP_169247518.1">
    <property type="nucleotide sequence ID" value="NZ_SPMZ01000009.1"/>
</dbReference>
<evidence type="ECO:0000313" key="6">
    <source>
        <dbReference type="EMBL" id="NMQ18266.1"/>
    </source>
</evidence>
<dbReference type="NCBIfam" id="TIGR03002">
    <property type="entry name" value="outer_YhbN_LptA"/>
    <property type="match status" value="1"/>
</dbReference>
<evidence type="ECO:0000256" key="1">
    <source>
        <dbReference type="ARBA" id="ARBA00022448"/>
    </source>
</evidence>
<dbReference type="PANTHER" id="PTHR36504:SF1">
    <property type="entry name" value="LIPOPOLYSACCHARIDE EXPORT SYSTEM PROTEIN LPTA"/>
    <property type="match status" value="1"/>
</dbReference>
<name>A0ABX1TFX3_9GAMM</name>
<organism evidence="6 7">
    <name type="scientific">Candidatus Competibacter phosphatis</name>
    <dbReference type="NCBI Taxonomy" id="221280"/>
    <lineage>
        <taxon>Bacteria</taxon>
        <taxon>Pseudomonadati</taxon>
        <taxon>Pseudomonadota</taxon>
        <taxon>Gammaproteobacteria</taxon>
        <taxon>Candidatus Competibacteraceae</taxon>
        <taxon>Candidatus Competibacter</taxon>
    </lineage>
</organism>
<accession>A0ABX1TFX3</accession>
<dbReference type="HAMAP" id="MF_01914">
    <property type="entry name" value="LPS_assembly_LptA"/>
    <property type="match status" value="1"/>
</dbReference>
<comment type="caution">
    <text evidence="6">The sequence shown here is derived from an EMBL/GenBank/DDBJ whole genome shotgun (WGS) entry which is preliminary data.</text>
</comment>